<organism evidence="2 3">
    <name type="scientific">Buddleja alternifolia</name>
    <dbReference type="NCBI Taxonomy" id="168488"/>
    <lineage>
        <taxon>Eukaryota</taxon>
        <taxon>Viridiplantae</taxon>
        <taxon>Streptophyta</taxon>
        <taxon>Embryophyta</taxon>
        <taxon>Tracheophyta</taxon>
        <taxon>Spermatophyta</taxon>
        <taxon>Magnoliopsida</taxon>
        <taxon>eudicotyledons</taxon>
        <taxon>Gunneridae</taxon>
        <taxon>Pentapetalae</taxon>
        <taxon>asterids</taxon>
        <taxon>lamiids</taxon>
        <taxon>Lamiales</taxon>
        <taxon>Scrophulariaceae</taxon>
        <taxon>Buddlejeae</taxon>
        <taxon>Buddleja</taxon>
    </lineage>
</organism>
<dbReference type="PANTHER" id="PTHR31672">
    <property type="entry name" value="BNACNNG10540D PROTEIN"/>
    <property type="match status" value="1"/>
</dbReference>
<reference evidence="2" key="1">
    <citation type="submission" date="2019-10" db="EMBL/GenBank/DDBJ databases">
        <authorList>
            <person name="Zhang R."/>
            <person name="Pan Y."/>
            <person name="Wang J."/>
            <person name="Ma R."/>
            <person name="Yu S."/>
        </authorList>
    </citation>
    <scope>NUCLEOTIDE SEQUENCE</scope>
    <source>
        <strain evidence="2">LA-IB0</strain>
        <tissue evidence="2">Leaf</tissue>
    </source>
</reference>
<dbReference type="AlphaFoldDB" id="A0AAV6X7P5"/>
<dbReference type="NCBIfam" id="TIGR01640">
    <property type="entry name" value="F_box_assoc_1"/>
    <property type="match status" value="1"/>
</dbReference>
<protein>
    <recommendedName>
        <fullName evidence="1">F-box domain-containing protein</fullName>
    </recommendedName>
</protein>
<gene>
    <name evidence="2" type="ORF">BUALT_Bualt10G0074300</name>
</gene>
<dbReference type="InterPro" id="IPR050796">
    <property type="entry name" value="SCF_F-box_component"/>
</dbReference>
<comment type="caution">
    <text evidence="2">The sequence shown here is derived from an EMBL/GenBank/DDBJ whole genome shotgun (WGS) entry which is preliminary data.</text>
</comment>
<evidence type="ECO:0000313" key="3">
    <source>
        <dbReference type="Proteomes" id="UP000826271"/>
    </source>
</evidence>
<proteinExistence type="predicted"/>
<dbReference type="EMBL" id="WHWC01000010">
    <property type="protein sequence ID" value="KAG8375188.1"/>
    <property type="molecule type" value="Genomic_DNA"/>
</dbReference>
<dbReference type="InterPro" id="IPR036047">
    <property type="entry name" value="F-box-like_dom_sf"/>
</dbReference>
<dbReference type="SMART" id="SM00256">
    <property type="entry name" value="FBOX"/>
    <property type="match status" value="1"/>
</dbReference>
<name>A0AAV6X7P5_9LAMI</name>
<sequence length="353" mass="40000">MNRSCIIICGTMEDDQKPLTTGSSSGVSQFWFMELPIPVLHDILFRLPVASIMQLKLVCRSLYKLVSSRDFSVNYSTHSPFSTFLLRKDHLDPLTLYLLEISDSCECIRTVFKPKVPDWSEEDSILSIVGTCNGFLCLSVKKWSTKIVYVCNLITGECIAVAEHMLKERERCTVEFGFGFCSECEILTIGVDDTWRGLDCVANPTIPYPFALSSSVNLSDALHWLVVGIGPTWISTFDFGEEKIGQLPHPHGLEMHFGCMHLLSTNNQLCLVDESNPFEIVMWKMKEYGVAESWTKDMVLQISVPFAVRRAYLKFVPRRQQGKLEYGDGCYAVEGRLPTVEMVNFDHVLSLNY</sequence>
<dbReference type="InterPro" id="IPR001810">
    <property type="entry name" value="F-box_dom"/>
</dbReference>
<dbReference type="Pfam" id="PF00646">
    <property type="entry name" value="F-box"/>
    <property type="match status" value="1"/>
</dbReference>
<accession>A0AAV6X7P5</accession>
<dbReference type="Proteomes" id="UP000826271">
    <property type="component" value="Unassembled WGS sequence"/>
</dbReference>
<dbReference type="PROSITE" id="PS50181">
    <property type="entry name" value="FBOX"/>
    <property type="match status" value="1"/>
</dbReference>
<evidence type="ECO:0000259" key="1">
    <source>
        <dbReference type="PROSITE" id="PS50181"/>
    </source>
</evidence>
<evidence type="ECO:0000313" key="2">
    <source>
        <dbReference type="EMBL" id="KAG8375188.1"/>
    </source>
</evidence>
<dbReference type="SUPFAM" id="SSF81383">
    <property type="entry name" value="F-box domain"/>
    <property type="match status" value="1"/>
</dbReference>
<keyword evidence="3" id="KW-1185">Reference proteome</keyword>
<dbReference type="PANTHER" id="PTHR31672:SF13">
    <property type="entry name" value="F-BOX PROTEIN CPR30-LIKE"/>
    <property type="match status" value="1"/>
</dbReference>
<dbReference type="InterPro" id="IPR017451">
    <property type="entry name" value="F-box-assoc_interact_dom"/>
</dbReference>
<feature type="domain" description="F-box" evidence="1">
    <location>
        <begin position="29"/>
        <end position="78"/>
    </location>
</feature>